<dbReference type="InterPro" id="IPR013751">
    <property type="entry name" value="ACP_syn_III_N"/>
</dbReference>
<comment type="subunit">
    <text evidence="10">Homodimer.</text>
</comment>
<evidence type="ECO:0000256" key="1">
    <source>
        <dbReference type="ARBA" id="ARBA00008642"/>
    </source>
</evidence>
<evidence type="ECO:0000256" key="8">
    <source>
        <dbReference type="ARBA" id="ARBA00023268"/>
    </source>
</evidence>
<keyword evidence="3 10" id="KW-0444">Lipid biosynthesis</keyword>
<dbReference type="GO" id="GO:0005737">
    <property type="term" value="C:cytoplasm"/>
    <property type="evidence" value="ECO:0007669"/>
    <property type="project" value="UniProtKB-SubCell"/>
</dbReference>
<evidence type="ECO:0000259" key="11">
    <source>
        <dbReference type="Pfam" id="PF08541"/>
    </source>
</evidence>
<evidence type="ECO:0000313" key="13">
    <source>
        <dbReference type="EMBL" id="KIC95115.1"/>
    </source>
</evidence>
<dbReference type="GO" id="GO:0004315">
    <property type="term" value="F:3-oxoacyl-[acyl-carrier-protein] synthase activity"/>
    <property type="evidence" value="ECO:0007669"/>
    <property type="project" value="InterPro"/>
</dbReference>
<keyword evidence="14" id="KW-1185">Reference proteome</keyword>
<dbReference type="OrthoDB" id="9815506at2"/>
<reference evidence="13 14" key="1">
    <citation type="submission" date="2014-11" db="EMBL/GenBank/DDBJ databases">
        <title>Genome sequence of Flavihumibacter solisilvae 3-3.</title>
        <authorList>
            <person name="Zhou G."/>
            <person name="Li M."/>
            <person name="Wang G."/>
        </authorList>
    </citation>
    <scope>NUCLEOTIDE SEQUENCE [LARGE SCALE GENOMIC DNA]</scope>
    <source>
        <strain evidence="13 14">3-3</strain>
    </source>
</reference>
<dbReference type="HAMAP" id="MF_01815">
    <property type="entry name" value="FabH"/>
    <property type="match status" value="1"/>
</dbReference>
<evidence type="ECO:0000256" key="7">
    <source>
        <dbReference type="ARBA" id="ARBA00023160"/>
    </source>
</evidence>
<dbReference type="InterPro" id="IPR016039">
    <property type="entry name" value="Thiolase-like"/>
</dbReference>
<comment type="similarity">
    <text evidence="1 10">Belongs to the thiolase-like superfamily. FabH family.</text>
</comment>
<dbReference type="AlphaFoldDB" id="A0A0C1ILL2"/>
<feature type="active site" evidence="10">
    <location>
        <position position="304"/>
    </location>
</feature>
<dbReference type="NCBIfam" id="NF006829">
    <property type="entry name" value="PRK09352.1"/>
    <property type="match status" value="1"/>
</dbReference>
<dbReference type="EMBL" id="JSVC01000008">
    <property type="protein sequence ID" value="KIC95115.1"/>
    <property type="molecule type" value="Genomic_DNA"/>
</dbReference>
<feature type="domain" description="Beta-ketoacyl-[acyl-carrier-protein] synthase III C-terminal" evidence="11">
    <location>
        <begin position="258"/>
        <end position="347"/>
    </location>
</feature>
<evidence type="ECO:0000256" key="2">
    <source>
        <dbReference type="ARBA" id="ARBA00022490"/>
    </source>
</evidence>
<dbReference type="Proteomes" id="UP000031408">
    <property type="component" value="Unassembled WGS sequence"/>
</dbReference>
<evidence type="ECO:0000256" key="9">
    <source>
        <dbReference type="ARBA" id="ARBA00023315"/>
    </source>
</evidence>
<dbReference type="CDD" id="cd00830">
    <property type="entry name" value="KAS_III"/>
    <property type="match status" value="1"/>
</dbReference>
<dbReference type="Gene3D" id="3.40.47.10">
    <property type="match status" value="1"/>
</dbReference>
<evidence type="ECO:0000256" key="4">
    <source>
        <dbReference type="ARBA" id="ARBA00022679"/>
    </source>
</evidence>
<dbReference type="GO" id="GO:0044550">
    <property type="term" value="P:secondary metabolite biosynthetic process"/>
    <property type="evidence" value="ECO:0007669"/>
    <property type="project" value="TreeGrafter"/>
</dbReference>
<name>A0A0C1ILL2_9BACT</name>
<dbReference type="InterPro" id="IPR013747">
    <property type="entry name" value="ACP_syn_III_C"/>
</dbReference>
<dbReference type="GO" id="GO:0033818">
    <property type="term" value="F:beta-ketoacyl-acyl-carrier-protein synthase III activity"/>
    <property type="evidence" value="ECO:0007669"/>
    <property type="project" value="UniProtKB-UniRule"/>
</dbReference>
<dbReference type="PANTHER" id="PTHR34069">
    <property type="entry name" value="3-OXOACYL-[ACYL-CARRIER-PROTEIN] SYNTHASE 3"/>
    <property type="match status" value="1"/>
</dbReference>
<keyword evidence="9 10" id="KW-0012">Acyltransferase</keyword>
<dbReference type="STRING" id="1349421.OI18_07255"/>
<accession>A0A0C1ILL2</accession>
<dbReference type="EC" id="2.3.1.180" evidence="10"/>
<dbReference type="RefSeq" id="WP_039138541.1">
    <property type="nucleotide sequence ID" value="NZ_JSVC01000008.1"/>
</dbReference>
<evidence type="ECO:0000256" key="6">
    <source>
        <dbReference type="ARBA" id="ARBA00023098"/>
    </source>
</evidence>
<dbReference type="Pfam" id="PF08545">
    <property type="entry name" value="ACP_syn_III"/>
    <property type="match status" value="1"/>
</dbReference>
<comment type="caution">
    <text evidence="13">The sequence shown here is derived from an EMBL/GenBank/DDBJ whole genome shotgun (WGS) entry which is preliminary data.</text>
</comment>
<gene>
    <name evidence="10" type="primary">fabH</name>
    <name evidence="13" type="ORF">OI18_07255</name>
</gene>
<comment type="pathway">
    <text evidence="10">Lipid metabolism; fatty acid biosynthesis.</text>
</comment>
<dbReference type="PANTHER" id="PTHR34069:SF2">
    <property type="entry name" value="BETA-KETOACYL-[ACYL-CARRIER-PROTEIN] SYNTHASE III"/>
    <property type="match status" value="1"/>
</dbReference>
<comment type="subcellular location">
    <subcellularLocation>
        <location evidence="10">Cytoplasm</location>
    </subcellularLocation>
</comment>
<dbReference type="Pfam" id="PF08541">
    <property type="entry name" value="ACP_syn_III_C"/>
    <property type="match status" value="1"/>
</dbReference>
<feature type="domain" description="Beta-ketoacyl-[acyl-carrier-protein] synthase III N-terminal" evidence="12">
    <location>
        <begin position="108"/>
        <end position="189"/>
    </location>
</feature>
<dbReference type="GO" id="GO:0006633">
    <property type="term" value="P:fatty acid biosynthetic process"/>
    <property type="evidence" value="ECO:0007669"/>
    <property type="project" value="UniProtKB-UniRule"/>
</dbReference>
<keyword evidence="6 10" id="KW-0443">Lipid metabolism</keyword>
<dbReference type="NCBIfam" id="TIGR00747">
    <property type="entry name" value="fabH"/>
    <property type="match status" value="1"/>
</dbReference>
<evidence type="ECO:0000256" key="10">
    <source>
        <dbReference type="HAMAP-Rule" id="MF_01815"/>
    </source>
</evidence>
<comment type="catalytic activity">
    <reaction evidence="10">
        <text>malonyl-[ACP] + acetyl-CoA + H(+) = 3-oxobutanoyl-[ACP] + CO2 + CoA</text>
        <dbReference type="Rhea" id="RHEA:12080"/>
        <dbReference type="Rhea" id="RHEA-COMP:9623"/>
        <dbReference type="Rhea" id="RHEA-COMP:9625"/>
        <dbReference type="ChEBI" id="CHEBI:15378"/>
        <dbReference type="ChEBI" id="CHEBI:16526"/>
        <dbReference type="ChEBI" id="CHEBI:57287"/>
        <dbReference type="ChEBI" id="CHEBI:57288"/>
        <dbReference type="ChEBI" id="CHEBI:78449"/>
        <dbReference type="ChEBI" id="CHEBI:78450"/>
        <dbReference type="EC" id="2.3.1.180"/>
    </reaction>
</comment>
<keyword evidence="4 10" id="KW-0808">Transferase</keyword>
<evidence type="ECO:0000256" key="3">
    <source>
        <dbReference type="ARBA" id="ARBA00022516"/>
    </source>
</evidence>
<evidence type="ECO:0000256" key="5">
    <source>
        <dbReference type="ARBA" id="ARBA00022832"/>
    </source>
</evidence>
<proteinExistence type="inferred from homology"/>
<sequence>MLRSRIAGIGMYVPENIVSNNDLTQYMDTSDEWIQERTGIKERRFAKRTGETTTTMGVEAAKIAIERAGITPADIDFIIFATLSPDYYFPGCGVLVQRAMKMKEVGALDIRNQCSGFVYAVSVADQFIKSGMYKNILVIGSEKHSFGLDFSTRGRNVAVIFGDGAGAIVMQPTTDENSGILSTHLHSDGESAEILAMYNPGTHANHWGDYAQFSEAGVGDMFMSHEMIDSGQNFPYMDGPNVFKKAVIKFPEVVMEALEANNLKPSDLDMLIPHQANLRIAQFVQQKLGLSDDKVFNNIQKYGNTTAASVPIALCEAWETGRIRQGDLVCLAAFGSGLTWASALIRW</sequence>
<feature type="active site" evidence="10">
    <location>
        <position position="274"/>
    </location>
</feature>
<keyword evidence="7 10" id="KW-0275">Fatty acid biosynthesis</keyword>
<keyword evidence="2 10" id="KW-0963">Cytoplasm</keyword>
<keyword evidence="5 10" id="KW-0276">Fatty acid metabolism</keyword>
<feature type="active site" evidence="10">
    <location>
        <position position="114"/>
    </location>
</feature>
<comment type="function">
    <text evidence="10">Catalyzes the condensation reaction of fatty acid synthesis by the addition to an acyl acceptor of two carbons from malonyl-ACP. Catalyzes the first condensation reaction which initiates fatty acid synthesis and may therefore play a role in governing the total rate of fatty acid production. Possesses both acetoacetyl-ACP synthase and acetyl transacylase activities. Its substrate specificity determines the biosynthesis of branched-chain and/or straight-chain of fatty acids.</text>
</comment>
<dbReference type="SUPFAM" id="SSF53901">
    <property type="entry name" value="Thiolase-like"/>
    <property type="match status" value="1"/>
</dbReference>
<feature type="region of interest" description="ACP-binding" evidence="10">
    <location>
        <begin position="275"/>
        <end position="279"/>
    </location>
</feature>
<protein>
    <recommendedName>
        <fullName evidence="10">Beta-ketoacyl-[acyl-carrier-protein] synthase III</fullName>
        <shortName evidence="10">Beta-ketoacyl-ACP synthase III</shortName>
        <shortName evidence="10">KAS III</shortName>
        <ecNumber evidence="10">2.3.1.180</ecNumber>
    </recommendedName>
    <alternativeName>
        <fullName evidence="10">3-oxoacyl-[acyl-carrier-protein] synthase 3</fullName>
    </alternativeName>
    <alternativeName>
        <fullName evidence="10">3-oxoacyl-[acyl-carrier-protein] synthase III</fullName>
    </alternativeName>
</protein>
<dbReference type="InterPro" id="IPR004655">
    <property type="entry name" value="FabH"/>
</dbReference>
<organism evidence="13 14">
    <name type="scientific">Flavihumibacter solisilvae</name>
    <dbReference type="NCBI Taxonomy" id="1349421"/>
    <lineage>
        <taxon>Bacteria</taxon>
        <taxon>Pseudomonadati</taxon>
        <taxon>Bacteroidota</taxon>
        <taxon>Chitinophagia</taxon>
        <taxon>Chitinophagales</taxon>
        <taxon>Chitinophagaceae</taxon>
        <taxon>Flavihumibacter</taxon>
    </lineage>
</organism>
<keyword evidence="8 10" id="KW-0511">Multifunctional enzyme</keyword>
<comment type="domain">
    <text evidence="10">The last Arg residue of the ACP-binding site is essential for the weak association between ACP/AcpP and FabH.</text>
</comment>
<dbReference type="UniPathway" id="UPA00094"/>
<evidence type="ECO:0000313" key="14">
    <source>
        <dbReference type="Proteomes" id="UP000031408"/>
    </source>
</evidence>
<evidence type="ECO:0000259" key="12">
    <source>
        <dbReference type="Pfam" id="PF08545"/>
    </source>
</evidence>